<organism evidence="3 4">
    <name type="scientific">Lebetimonas natsushimae</name>
    <dbReference type="NCBI Taxonomy" id="1936991"/>
    <lineage>
        <taxon>Bacteria</taxon>
        <taxon>Pseudomonadati</taxon>
        <taxon>Campylobacterota</taxon>
        <taxon>Epsilonproteobacteria</taxon>
        <taxon>Nautiliales</taxon>
        <taxon>Nautiliaceae</taxon>
        <taxon>Lebetimonas</taxon>
    </lineage>
</organism>
<reference evidence="3 4" key="1">
    <citation type="journal article" date="2017" name="Syst. Appl. Microbiol.">
        <title>Lebetimonas natsushimae sp. nov., a novel strictly anaerobic, moderately thermophilic chemoautotroph isolated from a deep-sea hydrothermal vent polychaete nest in the Mid-Okinawa Trough.</title>
        <authorList>
            <person name="Nagata R."/>
            <person name="Takaki Y."/>
            <person name="Tame A."/>
            <person name="Nunoura T."/>
            <person name="Muto H."/>
            <person name="Mino S."/>
            <person name="Sawayama S."/>
            <person name="Takai K."/>
            <person name="Nakagawa S."/>
        </authorList>
    </citation>
    <scope>NUCLEOTIDE SEQUENCE [LARGE SCALE GENOMIC DNA]</scope>
    <source>
        <strain evidence="3 4">HS1857</strain>
    </source>
</reference>
<dbReference type="AlphaFoldDB" id="A0A292Y7T0"/>
<comment type="caution">
    <text evidence="3">The sequence shown here is derived from an EMBL/GenBank/DDBJ whole genome shotgun (WGS) entry which is preliminary data.</text>
</comment>
<keyword evidence="4" id="KW-1185">Reference proteome</keyword>
<keyword evidence="1 3" id="KW-0808">Transferase</keyword>
<gene>
    <name evidence="3" type="ORF">LNAT_P0107</name>
</gene>
<evidence type="ECO:0000256" key="2">
    <source>
        <dbReference type="ARBA" id="ARBA00023315"/>
    </source>
</evidence>
<dbReference type="GO" id="GO:0006535">
    <property type="term" value="P:cysteine biosynthetic process from serine"/>
    <property type="evidence" value="ECO:0007669"/>
    <property type="project" value="InterPro"/>
</dbReference>
<dbReference type="GO" id="GO:0009001">
    <property type="term" value="F:serine O-acetyltransferase activity"/>
    <property type="evidence" value="ECO:0007669"/>
    <property type="project" value="UniProtKB-EC"/>
</dbReference>
<dbReference type="InterPro" id="IPR045304">
    <property type="entry name" value="LbH_SAT"/>
</dbReference>
<dbReference type="Proteomes" id="UP000217944">
    <property type="component" value="Unassembled WGS sequence"/>
</dbReference>
<evidence type="ECO:0000313" key="3">
    <source>
        <dbReference type="EMBL" id="GAX86812.1"/>
    </source>
</evidence>
<dbReference type="InterPro" id="IPR005881">
    <property type="entry name" value="Ser_O-AcTrfase"/>
</dbReference>
<accession>A0A292Y7T0</accession>
<evidence type="ECO:0000313" key="4">
    <source>
        <dbReference type="Proteomes" id="UP000217944"/>
    </source>
</evidence>
<dbReference type="EMBL" id="BDME01000001">
    <property type="protein sequence ID" value="GAX86812.1"/>
    <property type="molecule type" value="Genomic_DNA"/>
</dbReference>
<sequence length="159" mass="18217">MKFLKKDIEVNFGKISLKEMLFDDKFKLLLFYRLANYYIYKPQKNPIERFLQSIFNKFFKYYSKKFCMDFKAKVKIGYGLYIPHPIGIVINGKSVIGNNCTIMQQVTLGNDLIEINKAPIVGDNVKIGANAVVTKDIPDNCVVAGVPAKIIRRLDEVIN</sequence>
<dbReference type="Gene3D" id="2.160.10.10">
    <property type="entry name" value="Hexapeptide repeat proteins"/>
    <property type="match status" value="2"/>
</dbReference>
<name>A0A292Y7T0_9BACT</name>
<dbReference type="GO" id="GO:0005737">
    <property type="term" value="C:cytoplasm"/>
    <property type="evidence" value="ECO:0007669"/>
    <property type="project" value="InterPro"/>
</dbReference>
<evidence type="ECO:0000256" key="1">
    <source>
        <dbReference type="ARBA" id="ARBA00022679"/>
    </source>
</evidence>
<dbReference type="OrthoDB" id="9801456at2"/>
<dbReference type="EC" id="2.3.1.30" evidence="3"/>
<protein>
    <submittedName>
        <fullName evidence="3">Serine O-acetyltransferase</fullName>
        <ecNumber evidence="3">2.3.1.30</ecNumber>
    </submittedName>
</protein>
<dbReference type="CDD" id="cd03354">
    <property type="entry name" value="LbH_SAT"/>
    <property type="match status" value="1"/>
</dbReference>
<dbReference type="SUPFAM" id="SSF51161">
    <property type="entry name" value="Trimeric LpxA-like enzymes"/>
    <property type="match status" value="1"/>
</dbReference>
<dbReference type="PIRSF" id="PIRSF000441">
    <property type="entry name" value="CysE"/>
    <property type="match status" value="1"/>
</dbReference>
<keyword evidence="2 3" id="KW-0012">Acyltransferase</keyword>
<dbReference type="RefSeq" id="WP_096257980.1">
    <property type="nucleotide sequence ID" value="NZ_BDME01000001.1"/>
</dbReference>
<dbReference type="PANTHER" id="PTHR42811">
    <property type="entry name" value="SERINE ACETYLTRANSFERASE"/>
    <property type="match status" value="1"/>
</dbReference>
<proteinExistence type="predicted"/>
<dbReference type="InterPro" id="IPR011004">
    <property type="entry name" value="Trimer_LpxA-like_sf"/>
</dbReference>